<dbReference type="AlphaFoldDB" id="A0AAV8YQ65"/>
<dbReference type="EMBL" id="JAPWTK010000051">
    <property type="protein sequence ID" value="KAJ8954077.1"/>
    <property type="molecule type" value="Genomic_DNA"/>
</dbReference>
<keyword evidence="2" id="KW-0732">Signal</keyword>
<dbReference type="PANTHER" id="PTHR43157:SF31">
    <property type="entry name" value="PHOSPHATIDYLINOSITOL-GLYCAN BIOSYNTHESIS CLASS F PROTEIN"/>
    <property type="match status" value="1"/>
</dbReference>
<accession>A0AAV8YQ65</accession>
<gene>
    <name evidence="3" type="ORF">NQ318_004382</name>
</gene>
<dbReference type="Pfam" id="PF00106">
    <property type="entry name" value="adh_short"/>
    <property type="match status" value="1"/>
</dbReference>
<feature type="chain" id="PRO_5043317094" evidence="2">
    <location>
        <begin position="26"/>
        <end position="235"/>
    </location>
</feature>
<dbReference type="Gene3D" id="3.40.50.720">
    <property type="entry name" value="NAD(P)-binding Rossmann-like Domain"/>
    <property type="match status" value="2"/>
</dbReference>
<dbReference type="Proteomes" id="UP001162162">
    <property type="component" value="Unassembled WGS sequence"/>
</dbReference>
<dbReference type="InterPro" id="IPR036291">
    <property type="entry name" value="NAD(P)-bd_dom_sf"/>
</dbReference>
<comment type="caution">
    <text evidence="3">The sequence shown here is derived from an EMBL/GenBank/DDBJ whole genome shotgun (WGS) entry which is preliminary data.</text>
</comment>
<dbReference type="PRINTS" id="PR00081">
    <property type="entry name" value="GDHRDH"/>
</dbReference>
<dbReference type="PANTHER" id="PTHR43157">
    <property type="entry name" value="PHOSPHATIDYLINOSITOL-GLYCAN BIOSYNTHESIS CLASS F PROTEIN-RELATED"/>
    <property type="match status" value="1"/>
</dbReference>
<feature type="signal peptide" evidence="2">
    <location>
        <begin position="1"/>
        <end position="25"/>
    </location>
</feature>
<protein>
    <submittedName>
        <fullName evidence="3">Uncharacterized protein</fullName>
    </submittedName>
</protein>
<evidence type="ECO:0000313" key="3">
    <source>
        <dbReference type="EMBL" id="KAJ8954077.1"/>
    </source>
</evidence>
<dbReference type="InterPro" id="IPR002347">
    <property type="entry name" value="SDR_fam"/>
</dbReference>
<evidence type="ECO:0000256" key="2">
    <source>
        <dbReference type="SAM" id="SignalP"/>
    </source>
</evidence>
<keyword evidence="1" id="KW-0560">Oxidoreductase</keyword>
<dbReference type="SUPFAM" id="SSF51735">
    <property type="entry name" value="NAD(P)-binding Rossmann-fold domains"/>
    <property type="match status" value="1"/>
</dbReference>
<evidence type="ECO:0000313" key="4">
    <source>
        <dbReference type="Proteomes" id="UP001162162"/>
    </source>
</evidence>
<keyword evidence="4" id="KW-1185">Reference proteome</keyword>
<name>A0AAV8YQ65_9CUCU</name>
<proteinExistence type="predicted"/>
<reference evidence="3" key="1">
    <citation type="journal article" date="2023" name="Insect Mol. Biol.">
        <title>Genome sequencing provides insights into the evolution of gene families encoding plant cell wall-degrading enzymes in longhorned beetles.</title>
        <authorList>
            <person name="Shin N.R."/>
            <person name="Okamura Y."/>
            <person name="Kirsch R."/>
            <person name="Pauchet Y."/>
        </authorList>
    </citation>
    <scope>NUCLEOTIDE SEQUENCE</scope>
    <source>
        <strain evidence="3">AMC_N1</strain>
    </source>
</reference>
<dbReference type="GO" id="GO:0016491">
    <property type="term" value="F:oxidoreductase activity"/>
    <property type="evidence" value="ECO:0007669"/>
    <property type="project" value="UniProtKB-KW"/>
</dbReference>
<sequence length="235" mass="26109">MFQSLTVYLLPTILILVLVRKYRESKWGKCKNKVKLDGKIAIVTGANSGIGFEIAKELAFRNAQVILACRNLEKAREACDLIKTSFPEKTNITVIPMELDLASLYSVKNFTDRIKKQYTEINLLINNAGVSFPSNKRVETKDGFELLELLSKSSSRIVVVSSSLHERGEINLNDLNGLRATKKTNLYANSKLANAYFSQELAKHTKTKNVKVYCCCPAGCIQGCSGTRLSGTTTF</sequence>
<organism evidence="3 4">
    <name type="scientific">Aromia moschata</name>
    <dbReference type="NCBI Taxonomy" id="1265417"/>
    <lineage>
        <taxon>Eukaryota</taxon>
        <taxon>Metazoa</taxon>
        <taxon>Ecdysozoa</taxon>
        <taxon>Arthropoda</taxon>
        <taxon>Hexapoda</taxon>
        <taxon>Insecta</taxon>
        <taxon>Pterygota</taxon>
        <taxon>Neoptera</taxon>
        <taxon>Endopterygota</taxon>
        <taxon>Coleoptera</taxon>
        <taxon>Polyphaga</taxon>
        <taxon>Cucujiformia</taxon>
        <taxon>Chrysomeloidea</taxon>
        <taxon>Cerambycidae</taxon>
        <taxon>Cerambycinae</taxon>
        <taxon>Callichromatini</taxon>
        <taxon>Aromia</taxon>
    </lineage>
</organism>
<evidence type="ECO:0000256" key="1">
    <source>
        <dbReference type="ARBA" id="ARBA00023002"/>
    </source>
</evidence>